<keyword evidence="12" id="KW-1185">Reference proteome</keyword>
<dbReference type="GO" id="GO:0005737">
    <property type="term" value="C:cytoplasm"/>
    <property type="evidence" value="ECO:0007669"/>
    <property type="project" value="UniProtKB-SubCell"/>
</dbReference>
<evidence type="ECO:0000256" key="2">
    <source>
        <dbReference type="ARBA" id="ARBA00008016"/>
    </source>
</evidence>
<dbReference type="GO" id="GO:0006302">
    <property type="term" value="P:double-strand break repair"/>
    <property type="evidence" value="ECO:0007669"/>
    <property type="project" value="TreeGrafter"/>
</dbReference>
<dbReference type="InterPro" id="IPR001238">
    <property type="entry name" value="DNA-binding_RecF"/>
</dbReference>
<dbReference type="Gene3D" id="3.40.50.300">
    <property type="entry name" value="P-loop containing nucleotide triphosphate hydrolases"/>
    <property type="match status" value="1"/>
</dbReference>
<dbReference type="InterPro" id="IPR003593">
    <property type="entry name" value="AAA+_ATPase"/>
</dbReference>
<keyword evidence="9" id="KW-0227">DNA damage</keyword>
<dbReference type="SMART" id="SM00382">
    <property type="entry name" value="AAA"/>
    <property type="match status" value="1"/>
</dbReference>
<dbReference type="InterPro" id="IPR018078">
    <property type="entry name" value="DNA-binding_RecF_CS"/>
</dbReference>
<evidence type="ECO:0000256" key="3">
    <source>
        <dbReference type="ARBA" id="ARBA00020170"/>
    </source>
</evidence>
<evidence type="ECO:0000256" key="7">
    <source>
        <dbReference type="ARBA" id="ARBA00022840"/>
    </source>
</evidence>
<dbReference type="PANTHER" id="PTHR32182:SF0">
    <property type="entry name" value="DNA REPLICATION AND REPAIR PROTEIN RECF"/>
    <property type="match status" value="1"/>
</dbReference>
<evidence type="ECO:0000256" key="1">
    <source>
        <dbReference type="ARBA" id="ARBA00004496"/>
    </source>
</evidence>
<dbReference type="PROSITE" id="PS00617">
    <property type="entry name" value="RECF_1"/>
    <property type="match status" value="1"/>
</dbReference>
<evidence type="ECO:0000256" key="8">
    <source>
        <dbReference type="ARBA" id="ARBA00023125"/>
    </source>
</evidence>
<dbReference type="GO" id="GO:0005524">
    <property type="term" value="F:ATP binding"/>
    <property type="evidence" value="ECO:0007669"/>
    <property type="project" value="UniProtKB-UniRule"/>
</dbReference>
<dbReference type="GO" id="GO:0006260">
    <property type="term" value="P:DNA replication"/>
    <property type="evidence" value="ECO:0007669"/>
    <property type="project" value="UniProtKB-UniRule"/>
</dbReference>
<keyword evidence="9" id="KW-0234">DNA repair</keyword>
<dbReference type="PANTHER" id="PTHR32182">
    <property type="entry name" value="DNA REPLICATION AND REPAIR PROTEIN RECF"/>
    <property type="match status" value="1"/>
</dbReference>
<comment type="function">
    <text evidence="9">The RecF protein is involved in DNA metabolism; it is required for DNA replication and normal SOS inducibility. RecF binds preferentially to single-stranded, linear DNA. It also seems to bind ATP.</text>
</comment>
<dbReference type="GO" id="GO:0000731">
    <property type="term" value="P:DNA synthesis involved in DNA repair"/>
    <property type="evidence" value="ECO:0007669"/>
    <property type="project" value="TreeGrafter"/>
</dbReference>
<dbReference type="Proteomes" id="UP000289411">
    <property type="component" value="Unassembled WGS sequence"/>
</dbReference>
<keyword evidence="4 9" id="KW-0963">Cytoplasm</keyword>
<organism evidence="11 12">
    <name type="scientific">Lichenibacterium ramalinae</name>
    <dbReference type="NCBI Taxonomy" id="2316527"/>
    <lineage>
        <taxon>Bacteria</taxon>
        <taxon>Pseudomonadati</taxon>
        <taxon>Pseudomonadota</taxon>
        <taxon>Alphaproteobacteria</taxon>
        <taxon>Hyphomicrobiales</taxon>
        <taxon>Lichenihabitantaceae</taxon>
        <taxon>Lichenibacterium</taxon>
    </lineage>
</organism>
<protein>
    <recommendedName>
        <fullName evidence="3 9">DNA replication and repair protein RecF</fullName>
    </recommendedName>
</protein>
<dbReference type="NCBIfam" id="TIGR00611">
    <property type="entry name" value="recf"/>
    <property type="match status" value="1"/>
</dbReference>
<comment type="similarity">
    <text evidence="2 9">Belongs to the RecF family.</text>
</comment>
<evidence type="ECO:0000256" key="9">
    <source>
        <dbReference type="HAMAP-Rule" id="MF_00365"/>
    </source>
</evidence>
<dbReference type="Pfam" id="PF02463">
    <property type="entry name" value="SMC_N"/>
    <property type="match status" value="1"/>
</dbReference>
<evidence type="ECO:0000256" key="6">
    <source>
        <dbReference type="ARBA" id="ARBA00022741"/>
    </source>
</evidence>
<dbReference type="InterPro" id="IPR027417">
    <property type="entry name" value="P-loop_NTPase"/>
</dbReference>
<reference evidence="11 12" key="1">
    <citation type="submission" date="2018-09" db="EMBL/GenBank/DDBJ databases">
        <authorList>
            <person name="Grouzdev D.S."/>
            <person name="Krutkina M.S."/>
        </authorList>
    </citation>
    <scope>NUCLEOTIDE SEQUENCE [LARGE SCALE GENOMIC DNA]</scope>
    <source>
        <strain evidence="11 12">RmlP001</strain>
    </source>
</reference>
<evidence type="ECO:0000313" key="12">
    <source>
        <dbReference type="Proteomes" id="UP000289411"/>
    </source>
</evidence>
<dbReference type="AlphaFoldDB" id="A0A4Q2RH05"/>
<dbReference type="InterPro" id="IPR042174">
    <property type="entry name" value="RecF_2"/>
</dbReference>
<comment type="caution">
    <text evidence="11">The sequence shown here is derived from an EMBL/GenBank/DDBJ whole genome shotgun (WGS) entry which is preliminary data.</text>
</comment>
<evidence type="ECO:0000256" key="4">
    <source>
        <dbReference type="ARBA" id="ARBA00022490"/>
    </source>
</evidence>
<keyword evidence="8 9" id="KW-0238">DNA-binding</keyword>
<keyword evidence="5 9" id="KW-0235">DNA replication</keyword>
<dbReference type="InterPro" id="IPR003395">
    <property type="entry name" value="RecF/RecN/SMC_N"/>
</dbReference>
<dbReference type="EMBL" id="QYBC01000001">
    <property type="protein sequence ID" value="RYB07758.1"/>
    <property type="molecule type" value="Genomic_DNA"/>
</dbReference>
<dbReference type="Gene3D" id="1.20.1050.90">
    <property type="entry name" value="RecF/RecN/SMC, N-terminal domain"/>
    <property type="match status" value="1"/>
</dbReference>
<keyword evidence="9" id="KW-0742">SOS response</keyword>
<dbReference type="OrthoDB" id="9803889at2"/>
<proteinExistence type="inferred from homology"/>
<name>A0A4Q2RH05_9HYPH</name>
<evidence type="ECO:0000259" key="10">
    <source>
        <dbReference type="SMART" id="SM00382"/>
    </source>
</evidence>
<comment type="subcellular location">
    <subcellularLocation>
        <location evidence="1 9">Cytoplasm</location>
    </subcellularLocation>
</comment>
<reference evidence="11 12" key="2">
    <citation type="submission" date="2019-02" db="EMBL/GenBank/DDBJ databases">
        <title>'Lichenibacterium ramalinii' gen. nov. sp. nov., 'Lichenibacterium minor' gen. nov. sp. nov.</title>
        <authorList>
            <person name="Pankratov T."/>
        </authorList>
    </citation>
    <scope>NUCLEOTIDE SEQUENCE [LARGE SCALE GENOMIC DNA]</scope>
    <source>
        <strain evidence="11 12">RmlP001</strain>
    </source>
</reference>
<feature type="domain" description="AAA+ ATPase" evidence="10">
    <location>
        <begin position="29"/>
        <end position="381"/>
    </location>
</feature>
<sequence>MVTPDRRPRIRRLVLGDFRSYPALDLPLSGAPVVLAGHNGAGKTNLLEALSFFTPGKGFRRAELADCARDAGGGGWAVSVEVEDAAREVAGVQLGTGLEPVGGPASRRCRIDRATVPSAKGFADYLRVVWLTPAMDGLFAGPAAERRRFLDRIVLTVDSEHGTRVSALERALRNRNRVLEEGRLSGRVDAAWAEAAEREVAALGVAVAAARHETVTRLAALIALHRDPSSPFPWADIMVVGGVEALVANHPALDAEDRYRAMLRDSRGRDAAAGRTSIGPHLSDLAVRHGPKDAEAARSSTGEQKALLVGLVLASARLVAAMSGIAPLVLLDEIAAHFDPLRRSALYAELAALGGHVFMTGADPALFADLVEAERFEVTPGAVRPGG</sequence>
<dbReference type="HAMAP" id="MF_00365">
    <property type="entry name" value="RecF"/>
    <property type="match status" value="1"/>
</dbReference>
<evidence type="ECO:0000256" key="5">
    <source>
        <dbReference type="ARBA" id="ARBA00022705"/>
    </source>
</evidence>
<dbReference type="RefSeq" id="WP_129217229.1">
    <property type="nucleotide sequence ID" value="NZ_QYBC01000001.1"/>
</dbReference>
<dbReference type="SUPFAM" id="SSF52540">
    <property type="entry name" value="P-loop containing nucleoside triphosphate hydrolases"/>
    <property type="match status" value="1"/>
</dbReference>
<keyword evidence="7 9" id="KW-0067">ATP-binding</keyword>
<keyword evidence="6 9" id="KW-0547">Nucleotide-binding</keyword>
<gene>
    <name evidence="9 11" type="primary">recF</name>
    <name evidence="11" type="ORF">D3272_01095</name>
</gene>
<evidence type="ECO:0000313" key="11">
    <source>
        <dbReference type="EMBL" id="RYB07758.1"/>
    </source>
</evidence>
<dbReference type="GO" id="GO:0009432">
    <property type="term" value="P:SOS response"/>
    <property type="evidence" value="ECO:0007669"/>
    <property type="project" value="UniProtKB-UniRule"/>
</dbReference>
<dbReference type="GO" id="GO:0003697">
    <property type="term" value="F:single-stranded DNA binding"/>
    <property type="evidence" value="ECO:0007669"/>
    <property type="project" value="UniProtKB-UniRule"/>
</dbReference>
<accession>A0A4Q2RH05</accession>
<feature type="binding site" evidence="9">
    <location>
        <begin position="37"/>
        <end position="44"/>
    </location>
    <ligand>
        <name>ATP</name>
        <dbReference type="ChEBI" id="CHEBI:30616"/>
    </ligand>
</feature>